<dbReference type="RefSeq" id="XP_002683625.1">
    <property type="nucleotide sequence ID" value="XM_002683579.1"/>
</dbReference>
<dbReference type="eggNOG" id="KOG0907">
    <property type="taxonomic scope" value="Eukaryota"/>
</dbReference>
<name>D2UX78_NAEGR</name>
<organism evidence="7">
    <name type="scientific">Naegleria gruberi</name>
    <name type="common">Amoeba</name>
    <dbReference type="NCBI Taxonomy" id="5762"/>
    <lineage>
        <taxon>Eukaryota</taxon>
        <taxon>Discoba</taxon>
        <taxon>Heterolobosea</taxon>
        <taxon>Tetramitia</taxon>
        <taxon>Eutetramitia</taxon>
        <taxon>Vahlkampfiidae</taxon>
        <taxon>Naegleria</taxon>
    </lineage>
</organism>
<evidence type="ECO:0000256" key="4">
    <source>
        <dbReference type="PIRSR" id="PIRSR000077-4"/>
    </source>
</evidence>
<dbReference type="OrthoDB" id="2121326at2759"/>
<keyword evidence="7" id="KW-1185">Reference proteome</keyword>
<dbReference type="OMA" id="KSQWRAQ"/>
<dbReference type="InterPro" id="IPR005746">
    <property type="entry name" value="Thioredoxin"/>
</dbReference>
<feature type="disulfide bond" description="Redox-active" evidence="4">
    <location>
        <begin position="34"/>
        <end position="37"/>
    </location>
</feature>
<feature type="site" description="Contributes to redox potential value" evidence="3">
    <location>
        <position position="36"/>
    </location>
</feature>
<dbReference type="InterPro" id="IPR013766">
    <property type="entry name" value="Thioredoxin_domain"/>
</dbReference>
<evidence type="ECO:0000256" key="3">
    <source>
        <dbReference type="PIRSR" id="PIRSR000077-1"/>
    </source>
</evidence>
<keyword evidence="1 4" id="KW-1015">Disulfide bond</keyword>
<evidence type="ECO:0000256" key="1">
    <source>
        <dbReference type="ARBA" id="ARBA00023157"/>
    </source>
</evidence>
<feature type="site" description="Contributes to redox potential value" evidence="3">
    <location>
        <position position="35"/>
    </location>
</feature>
<dbReference type="GO" id="GO:0015035">
    <property type="term" value="F:protein-disulfide reductase activity"/>
    <property type="evidence" value="ECO:0007669"/>
    <property type="project" value="InterPro"/>
</dbReference>
<dbReference type="KEGG" id="ngr:NAEGRDRAFT_34795"/>
<dbReference type="InParanoid" id="D2UX78"/>
<dbReference type="InterPro" id="IPR036249">
    <property type="entry name" value="Thioredoxin-like_sf"/>
</dbReference>
<dbReference type="AlphaFoldDB" id="D2UX78"/>
<evidence type="ECO:0000313" key="6">
    <source>
        <dbReference type="EMBL" id="EFC50881.1"/>
    </source>
</evidence>
<evidence type="ECO:0000256" key="2">
    <source>
        <dbReference type="PIRNR" id="PIRNR000077"/>
    </source>
</evidence>
<feature type="site" description="Deprotonates C-terminal active site Cys" evidence="3">
    <location>
        <position position="28"/>
    </location>
</feature>
<protein>
    <recommendedName>
        <fullName evidence="2">Thioredoxin</fullName>
    </recommendedName>
</protein>
<evidence type="ECO:0000313" key="7">
    <source>
        <dbReference type="Proteomes" id="UP000006671"/>
    </source>
</evidence>
<dbReference type="PRINTS" id="PR00421">
    <property type="entry name" value="THIOREDOXIN"/>
</dbReference>
<dbReference type="EMBL" id="GG738845">
    <property type="protein sequence ID" value="EFC50881.1"/>
    <property type="molecule type" value="Genomic_DNA"/>
</dbReference>
<gene>
    <name evidence="6" type="ORF">NAEGRDRAFT_34795</name>
</gene>
<dbReference type="Proteomes" id="UP000006671">
    <property type="component" value="Unassembled WGS sequence"/>
</dbReference>
<dbReference type="STRING" id="5762.D2UX78"/>
<feature type="domain" description="Thioredoxin" evidence="5">
    <location>
        <begin position="1"/>
        <end position="109"/>
    </location>
</feature>
<dbReference type="SUPFAM" id="SSF52833">
    <property type="entry name" value="Thioredoxin-like"/>
    <property type="match status" value="1"/>
</dbReference>
<dbReference type="NCBIfam" id="TIGR01068">
    <property type="entry name" value="thioredoxin"/>
    <property type="match status" value="1"/>
</dbReference>
<dbReference type="PIRSF" id="PIRSF000077">
    <property type="entry name" value="Thioredoxin"/>
    <property type="match status" value="1"/>
</dbReference>
<sequence>MAQHIHSPQEFNQVLSSSSTAAKVVMADFYANWCSPCRQIAPTVEQLATQYQHCINVVKVNVDHHDELADKYHVNQMPSFIFLKDGKVVDRFIGNNPTMLREAMQKNCFTN</sequence>
<accession>D2UX78</accession>
<comment type="similarity">
    <text evidence="2">Belongs to the thioredoxin family.</text>
</comment>
<dbReference type="PANTHER" id="PTHR46115">
    <property type="entry name" value="THIOREDOXIN-LIKE PROTEIN 1"/>
    <property type="match status" value="1"/>
</dbReference>
<dbReference type="PROSITE" id="PS51352">
    <property type="entry name" value="THIOREDOXIN_2"/>
    <property type="match status" value="1"/>
</dbReference>
<evidence type="ECO:0000259" key="5">
    <source>
        <dbReference type="PROSITE" id="PS51352"/>
    </source>
</evidence>
<feature type="active site" description="Nucleophile" evidence="3">
    <location>
        <position position="37"/>
    </location>
</feature>
<dbReference type="VEuPathDB" id="AmoebaDB:NAEGRDRAFT_34795"/>
<proteinExistence type="inferred from homology"/>
<dbReference type="Gene3D" id="3.40.30.10">
    <property type="entry name" value="Glutaredoxin"/>
    <property type="match status" value="1"/>
</dbReference>
<reference evidence="6 7" key="1">
    <citation type="journal article" date="2010" name="Cell">
        <title>The genome of Naegleria gruberi illuminates early eukaryotic versatility.</title>
        <authorList>
            <person name="Fritz-Laylin L.K."/>
            <person name="Prochnik S.E."/>
            <person name="Ginger M.L."/>
            <person name="Dacks J.B."/>
            <person name="Carpenter M.L."/>
            <person name="Field M.C."/>
            <person name="Kuo A."/>
            <person name="Paredez A."/>
            <person name="Chapman J."/>
            <person name="Pham J."/>
            <person name="Shu S."/>
            <person name="Neupane R."/>
            <person name="Cipriano M."/>
            <person name="Mancuso J."/>
            <person name="Tu H."/>
            <person name="Salamov A."/>
            <person name="Lindquist E."/>
            <person name="Shapiro H."/>
            <person name="Lucas S."/>
            <person name="Grigoriev I.V."/>
            <person name="Cande W.Z."/>
            <person name="Fulton C."/>
            <person name="Rokhsar D.S."/>
            <person name="Dawson S.C."/>
        </authorList>
    </citation>
    <scope>NUCLEOTIDE SEQUENCE [LARGE SCALE GENOMIC DNA]</scope>
    <source>
        <strain evidence="6 7">NEG-M</strain>
    </source>
</reference>
<keyword evidence="4" id="KW-0676">Redox-active center</keyword>
<feature type="active site" description="Nucleophile" evidence="3">
    <location>
        <position position="34"/>
    </location>
</feature>
<dbReference type="GeneID" id="8863697"/>
<dbReference type="Pfam" id="PF00085">
    <property type="entry name" value="Thioredoxin"/>
    <property type="match status" value="1"/>
</dbReference>
<dbReference type="CDD" id="cd02947">
    <property type="entry name" value="TRX_family"/>
    <property type="match status" value="1"/>
</dbReference>